<name>A0A7I4Y2J1_HAECO</name>
<evidence type="ECO:0000313" key="1">
    <source>
        <dbReference type="Proteomes" id="UP000025227"/>
    </source>
</evidence>
<dbReference type="Proteomes" id="UP000025227">
    <property type="component" value="Unplaced"/>
</dbReference>
<dbReference type="OrthoDB" id="5909010at2759"/>
<dbReference type="WBParaSite" id="HCON_00040410-00001">
    <property type="protein sequence ID" value="HCON_00040410-00001"/>
    <property type="gene ID" value="HCON_00040410"/>
</dbReference>
<keyword evidence="1" id="KW-1185">Reference proteome</keyword>
<accession>A0A7I4Y2J1</accession>
<evidence type="ECO:0000313" key="2">
    <source>
        <dbReference type="WBParaSite" id="HCON_00040410-00001"/>
    </source>
</evidence>
<reference evidence="2" key="1">
    <citation type="submission" date="2020-12" db="UniProtKB">
        <authorList>
            <consortium name="WormBaseParasite"/>
        </authorList>
    </citation>
    <scope>IDENTIFICATION</scope>
    <source>
        <strain evidence="2">MHco3</strain>
    </source>
</reference>
<proteinExistence type="predicted"/>
<sequence>MVSNTLTGSSLELKFDLLQLKRIDDLIAMKLSFKRAFKAYEEAFQARTAEIKKNQRKRTSRNRKKTLFDLDYDYEEPEKHDDSVNTPSYVSDDDKKKLELETRLTEIREFLMENQGVPERKISEDNPLRPQERYSVRSFCLKGRHHSDSCPTYVSVKSRMKRACCKLCMDSRRNTEHCRNEIRQCMYCRSEKHNKALCTLPEEIQEAYKKVEEIEHELDNLTTTTCTT</sequence>
<dbReference type="AlphaFoldDB" id="A0A7I4Y2J1"/>
<protein>
    <submittedName>
        <fullName evidence="2">Uncharacterized protein</fullName>
    </submittedName>
</protein>
<organism evidence="1 2">
    <name type="scientific">Haemonchus contortus</name>
    <name type="common">Barber pole worm</name>
    <dbReference type="NCBI Taxonomy" id="6289"/>
    <lineage>
        <taxon>Eukaryota</taxon>
        <taxon>Metazoa</taxon>
        <taxon>Ecdysozoa</taxon>
        <taxon>Nematoda</taxon>
        <taxon>Chromadorea</taxon>
        <taxon>Rhabditida</taxon>
        <taxon>Rhabditina</taxon>
        <taxon>Rhabditomorpha</taxon>
        <taxon>Strongyloidea</taxon>
        <taxon>Trichostrongylidae</taxon>
        <taxon>Haemonchus</taxon>
    </lineage>
</organism>